<proteinExistence type="predicted"/>
<protein>
    <submittedName>
        <fullName evidence="1">Uncharacterized protein</fullName>
    </submittedName>
</protein>
<evidence type="ECO:0000313" key="2">
    <source>
        <dbReference type="Proteomes" id="UP000463857"/>
    </source>
</evidence>
<dbReference type="Proteomes" id="UP000463857">
    <property type="component" value="Chromosome"/>
</dbReference>
<accession>A0A7L4YNF1</accession>
<evidence type="ECO:0000313" key="1">
    <source>
        <dbReference type="EMBL" id="QHC00339.1"/>
    </source>
</evidence>
<dbReference type="KEGG" id="eke:EK0264_08630"/>
<dbReference type="AlphaFoldDB" id="A0A7L4YNF1"/>
<dbReference type="EMBL" id="CP047156">
    <property type="protein sequence ID" value="QHC00339.1"/>
    <property type="molecule type" value="Genomic_DNA"/>
</dbReference>
<reference evidence="1 2" key="1">
    <citation type="journal article" date="2018" name="Int. J. Syst. Evol. Microbiol.">
        <title>Epidermidibacterium keratini gen. nov., sp. nov., a member of the family Sporichthyaceae, isolated from keratin epidermis.</title>
        <authorList>
            <person name="Lee D.G."/>
            <person name="Trujillo M.E."/>
            <person name="Kang S."/>
            <person name="Nam J.J."/>
            <person name="Kim Y.J."/>
        </authorList>
    </citation>
    <scope>NUCLEOTIDE SEQUENCE [LARGE SCALE GENOMIC DNA]</scope>
    <source>
        <strain evidence="1 2">EPI-7</strain>
    </source>
</reference>
<organism evidence="1 2">
    <name type="scientific">Epidermidibacterium keratini</name>
    <dbReference type="NCBI Taxonomy" id="1891644"/>
    <lineage>
        <taxon>Bacteria</taxon>
        <taxon>Bacillati</taxon>
        <taxon>Actinomycetota</taxon>
        <taxon>Actinomycetes</taxon>
        <taxon>Sporichthyales</taxon>
        <taxon>Sporichthyaceae</taxon>
        <taxon>Epidermidibacterium</taxon>
    </lineage>
</organism>
<dbReference type="InParanoid" id="A0A7L4YNF1"/>
<gene>
    <name evidence="1" type="ORF">EK0264_08630</name>
</gene>
<name>A0A7L4YNF1_9ACTN</name>
<dbReference type="RefSeq" id="WP_159544724.1">
    <property type="nucleotide sequence ID" value="NZ_CP047156.1"/>
</dbReference>
<sequence length="56" mass="6416">MSYFEVPARELMAAEVSARHRDAVRGARHWWVGLVRRTSNERPNRGNLASPTSPIR</sequence>
<keyword evidence="2" id="KW-1185">Reference proteome</keyword>